<name>A0A3G9G504_9CAUL</name>
<dbReference type="Proteomes" id="UP000278756">
    <property type="component" value="Chromosome 2"/>
</dbReference>
<keyword evidence="1" id="KW-0812">Transmembrane</keyword>
<dbReference type="OrthoDB" id="7172052at2"/>
<protein>
    <submittedName>
        <fullName evidence="2">Uncharacterized protein</fullName>
    </submittedName>
</protein>
<dbReference type="RefSeq" id="WP_013480560.1">
    <property type="nucleotide sequence ID" value="NZ_AP018828.1"/>
</dbReference>
<reference evidence="3" key="1">
    <citation type="journal article" date="2017" name="Biotechnol. Biofuels">
        <title>Evaluation of environmental bacterial communities as a factor affecting the growth of duckweed Lemna minor.</title>
        <authorList>
            <person name="Ishizawa H."/>
            <person name="Kuroda M."/>
            <person name="Morikawa M."/>
            <person name="Ike M."/>
        </authorList>
    </citation>
    <scope>NUCLEOTIDE SEQUENCE [LARGE SCALE GENOMIC DNA]</scope>
    <source>
        <strain evidence="3">M6</strain>
    </source>
</reference>
<keyword evidence="1" id="KW-0472">Membrane</keyword>
<organism evidence="2 3">
    <name type="scientific">Asticcacaulis excentricus</name>
    <dbReference type="NCBI Taxonomy" id="78587"/>
    <lineage>
        <taxon>Bacteria</taxon>
        <taxon>Pseudomonadati</taxon>
        <taxon>Pseudomonadota</taxon>
        <taxon>Alphaproteobacteria</taxon>
        <taxon>Caulobacterales</taxon>
        <taxon>Caulobacteraceae</taxon>
        <taxon>Asticcacaulis</taxon>
    </lineage>
</organism>
<evidence type="ECO:0000313" key="2">
    <source>
        <dbReference type="EMBL" id="BBF82432.1"/>
    </source>
</evidence>
<dbReference type="EMBL" id="AP018828">
    <property type="protein sequence ID" value="BBF82432.1"/>
    <property type="molecule type" value="Genomic_DNA"/>
</dbReference>
<dbReference type="AlphaFoldDB" id="A0A3G9G504"/>
<proteinExistence type="predicted"/>
<reference evidence="3" key="2">
    <citation type="journal article" date="2017" name="Plant Physiol. Biochem.">
        <title>Differential oxidative and antioxidative response of duckweed Lemna minor toward plant growth promoting/inhibiting bacteria.</title>
        <authorList>
            <person name="Ishizawa H."/>
            <person name="Kuroda M."/>
            <person name="Morikawa M."/>
            <person name="Ike M."/>
        </authorList>
    </citation>
    <scope>NUCLEOTIDE SEQUENCE [LARGE SCALE GENOMIC DNA]</scope>
    <source>
        <strain evidence="3">M6</strain>
    </source>
</reference>
<gene>
    <name evidence="2" type="ORF">EM6_3069</name>
</gene>
<evidence type="ECO:0000313" key="3">
    <source>
        <dbReference type="Proteomes" id="UP000278756"/>
    </source>
</evidence>
<accession>A0A3G9G504</accession>
<sequence>MALNRKQTIWLAGAGGALLLAVLIGWAISSSQKESPRMNTEGPGLVLDIDDAPTLDAKKTLRCFVNGEFVGQLTIADCAKKNGVAANALDVGVDESGEMTAAPTASLAPPPVISADKVAPVVVDSGEPVAATAPTTGPSGACLRFAGNEWTRLSDGISLNACATLLFDGRCERPGSASYGRWGSQTLRLVPKRVEISDDNKTFRTLLEQGQGCSVK</sequence>
<keyword evidence="1" id="KW-1133">Transmembrane helix</keyword>
<feature type="transmembrane region" description="Helical" evidence="1">
    <location>
        <begin position="9"/>
        <end position="28"/>
    </location>
</feature>
<dbReference type="OMA" id="CWRYAGG"/>
<evidence type="ECO:0000256" key="1">
    <source>
        <dbReference type="SAM" id="Phobius"/>
    </source>
</evidence>